<sequence>MAQPQPRYKSEVFVPIKQDTKSFEERQKTIWDDMHERMERRRKEWEDEVERMRKDFFRLKPSDTRRGSSDNLLDGSRNLSDIFYDDQKPGDKRFRVSFDVSQFAPDEISVRAHDQKLLVYAHHEEKSGGKSMSREFSRNIDIPRHVDANKLQCTLSNDGILQIEAPVPAPAYDRIQASAHTPTGSLPAEEPAGASTFTTGPVVTEQDGCRKFKISVDIGSDFEPQDLLVKTIDRQLIVNARHEIRLPGKTSCKEFSRQFELPENVDPNLVTASMTEDGKLLIEAPIQTYSHGSYTGRSGSSKQPTVMITFGK</sequence>
<dbReference type="GO" id="GO:0051082">
    <property type="term" value="F:unfolded protein binding"/>
    <property type="evidence" value="ECO:0007669"/>
    <property type="project" value="TreeGrafter"/>
</dbReference>
<dbReference type="GO" id="GO:0042026">
    <property type="term" value="P:protein refolding"/>
    <property type="evidence" value="ECO:0007669"/>
    <property type="project" value="TreeGrafter"/>
</dbReference>
<organism evidence="4 5">
    <name type="scientific">Paralvinella palmiformis</name>
    <dbReference type="NCBI Taxonomy" id="53620"/>
    <lineage>
        <taxon>Eukaryota</taxon>
        <taxon>Metazoa</taxon>
        <taxon>Spiralia</taxon>
        <taxon>Lophotrochozoa</taxon>
        <taxon>Annelida</taxon>
        <taxon>Polychaeta</taxon>
        <taxon>Sedentaria</taxon>
        <taxon>Canalipalpata</taxon>
        <taxon>Terebellida</taxon>
        <taxon>Terebelliformia</taxon>
        <taxon>Alvinellidae</taxon>
        <taxon>Paralvinella</taxon>
    </lineage>
</organism>
<protein>
    <recommendedName>
        <fullName evidence="3">SHSP domain-containing protein</fullName>
    </recommendedName>
</protein>
<dbReference type="GO" id="GO:0009408">
    <property type="term" value="P:response to heat"/>
    <property type="evidence" value="ECO:0007669"/>
    <property type="project" value="TreeGrafter"/>
</dbReference>
<dbReference type="SUPFAM" id="SSF49764">
    <property type="entry name" value="HSP20-like chaperones"/>
    <property type="match status" value="2"/>
</dbReference>
<dbReference type="InterPro" id="IPR002068">
    <property type="entry name" value="A-crystallin/Hsp20_dom"/>
</dbReference>
<dbReference type="CDD" id="cd06526">
    <property type="entry name" value="metazoan_ACD"/>
    <property type="match status" value="2"/>
</dbReference>
<dbReference type="PRINTS" id="PR00299">
    <property type="entry name" value="ACRYSTALLIN"/>
</dbReference>
<dbReference type="AlphaFoldDB" id="A0AAD9JLL9"/>
<comment type="caution">
    <text evidence="4">The sequence shown here is derived from an EMBL/GenBank/DDBJ whole genome shotgun (WGS) entry which is preliminary data.</text>
</comment>
<dbReference type="PROSITE" id="PS01031">
    <property type="entry name" value="SHSP"/>
    <property type="match status" value="2"/>
</dbReference>
<feature type="domain" description="SHSP" evidence="3">
    <location>
        <begin position="193"/>
        <end position="309"/>
    </location>
</feature>
<dbReference type="Gene3D" id="2.60.40.790">
    <property type="match status" value="2"/>
</dbReference>
<comment type="similarity">
    <text evidence="1 2">Belongs to the small heat shock protein (HSP20) family.</text>
</comment>
<dbReference type="GO" id="GO:0005634">
    <property type="term" value="C:nucleus"/>
    <property type="evidence" value="ECO:0007669"/>
    <property type="project" value="TreeGrafter"/>
</dbReference>
<dbReference type="Proteomes" id="UP001208570">
    <property type="component" value="Unassembled WGS sequence"/>
</dbReference>
<dbReference type="Pfam" id="PF00011">
    <property type="entry name" value="HSP20"/>
    <property type="match status" value="2"/>
</dbReference>
<keyword evidence="5" id="KW-1185">Reference proteome</keyword>
<dbReference type="GO" id="GO:0005737">
    <property type="term" value="C:cytoplasm"/>
    <property type="evidence" value="ECO:0007669"/>
    <property type="project" value="TreeGrafter"/>
</dbReference>
<evidence type="ECO:0000259" key="3">
    <source>
        <dbReference type="PROSITE" id="PS01031"/>
    </source>
</evidence>
<evidence type="ECO:0000313" key="4">
    <source>
        <dbReference type="EMBL" id="KAK2154723.1"/>
    </source>
</evidence>
<evidence type="ECO:0000256" key="2">
    <source>
        <dbReference type="RuleBase" id="RU003616"/>
    </source>
</evidence>
<evidence type="ECO:0000256" key="1">
    <source>
        <dbReference type="PROSITE-ProRule" id="PRU00285"/>
    </source>
</evidence>
<dbReference type="EMBL" id="JAODUP010000259">
    <property type="protein sequence ID" value="KAK2154723.1"/>
    <property type="molecule type" value="Genomic_DNA"/>
</dbReference>
<dbReference type="InterPro" id="IPR001436">
    <property type="entry name" value="Alpha-crystallin/sHSP_animal"/>
</dbReference>
<reference evidence="4" key="1">
    <citation type="journal article" date="2023" name="Mol. Biol. Evol.">
        <title>Third-Generation Sequencing Reveals the Adaptive Role of the Epigenome in Three Deep-Sea Polychaetes.</title>
        <authorList>
            <person name="Perez M."/>
            <person name="Aroh O."/>
            <person name="Sun Y."/>
            <person name="Lan Y."/>
            <person name="Juniper S.K."/>
            <person name="Young C.R."/>
            <person name="Angers B."/>
            <person name="Qian P.Y."/>
        </authorList>
    </citation>
    <scope>NUCLEOTIDE SEQUENCE</scope>
    <source>
        <strain evidence="4">P08H-3</strain>
    </source>
</reference>
<evidence type="ECO:0000313" key="5">
    <source>
        <dbReference type="Proteomes" id="UP001208570"/>
    </source>
</evidence>
<gene>
    <name evidence="4" type="ORF">LSH36_259g02003</name>
</gene>
<name>A0AAD9JLL9_9ANNE</name>
<dbReference type="InterPro" id="IPR008978">
    <property type="entry name" value="HSP20-like_chaperone"/>
</dbReference>
<dbReference type="PANTHER" id="PTHR45640:SF26">
    <property type="entry name" value="RE23625P"/>
    <property type="match status" value="1"/>
</dbReference>
<dbReference type="PANTHER" id="PTHR45640">
    <property type="entry name" value="HEAT SHOCK PROTEIN HSP-12.2-RELATED"/>
    <property type="match status" value="1"/>
</dbReference>
<accession>A0AAD9JLL9</accession>
<feature type="domain" description="SHSP" evidence="3">
    <location>
        <begin position="74"/>
        <end position="184"/>
    </location>
</feature>
<proteinExistence type="inferred from homology"/>